<organism evidence="1 2">
    <name type="scientific">Kitasatospora paranensis</name>
    <dbReference type="NCBI Taxonomy" id="258053"/>
    <lineage>
        <taxon>Bacteria</taxon>
        <taxon>Bacillati</taxon>
        <taxon>Actinomycetota</taxon>
        <taxon>Actinomycetes</taxon>
        <taxon>Kitasatosporales</taxon>
        <taxon>Streptomycetaceae</taxon>
        <taxon>Kitasatospora</taxon>
    </lineage>
</organism>
<proteinExistence type="predicted"/>
<dbReference type="InterPro" id="IPR045991">
    <property type="entry name" value="DUF5947"/>
</dbReference>
<evidence type="ECO:0000313" key="2">
    <source>
        <dbReference type="Proteomes" id="UP001596435"/>
    </source>
</evidence>
<protein>
    <submittedName>
        <fullName evidence="1">DUF5947 family protein</fullName>
    </submittedName>
</protein>
<dbReference type="EMBL" id="JBHTAJ010000013">
    <property type="protein sequence ID" value="MFC7179756.1"/>
    <property type="molecule type" value="Genomic_DNA"/>
</dbReference>
<dbReference type="RefSeq" id="WP_345709069.1">
    <property type="nucleotide sequence ID" value="NZ_BAABKV010000001.1"/>
</dbReference>
<accession>A0ABW2FV54</accession>
<comment type="caution">
    <text evidence="1">The sequence shown here is derived from an EMBL/GenBank/DDBJ whole genome shotgun (WGS) entry which is preliminary data.</text>
</comment>
<reference evidence="2" key="1">
    <citation type="journal article" date="2019" name="Int. J. Syst. Evol. Microbiol.">
        <title>The Global Catalogue of Microorganisms (GCM) 10K type strain sequencing project: providing services to taxonomists for standard genome sequencing and annotation.</title>
        <authorList>
            <consortium name="The Broad Institute Genomics Platform"/>
            <consortium name="The Broad Institute Genome Sequencing Center for Infectious Disease"/>
            <person name="Wu L."/>
            <person name="Ma J."/>
        </authorList>
    </citation>
    <scope>NUCLEOTIDE SEQUENCE [LARGE SCALE GENOMIC DNA]</scope>
    <source>
        <strain evidence="2">CGMCC 1.12859</strain>
    </source>
</reference>
<name>A0ABW2FV54_9ACTN</name>
<gene>
    <name evidence="1" type="ORF">ACFQMG_09285</name>
</gene>
<evidence type="ECO:0000313" key="1">
    <source>
        <dbReference type="EMBL" id="MFC7179756.1"/>
    </source>
</evidence>
<dbReference type="Proteomes" id="UP001596435">
    <property type="component" value="Unassembled WGS sequence"/>
</dbReference>
<keyword evidence="2" id="KW-1185">Reference proteome</keyword>
<sequence>MTTTPLAPPVAGTGTALLRRLREPAPPRPERCAFCGLDLPSEHRHLADTEERALVCACVACALLLQQPGAGAGRYRGVPRRYLSDPRHALADADWEALQIPVSLVFLLHNAVLDRWVALYPSPAGPAESELDPAAWQSVLDRTGLARMLEPDVEALLLRRTEDGTTSCHLVPIDACYELVGRMRRHWQGFDGGAEARAELDAFFERLAALATPLREGSDEL</sequence>
<dbReference type="Pfam" id="PF19372">
    <property type="entry name" value="DUF5947"/>
    <property type="match status" value="1"/>
</dbReference>